<dbReference type="STRING" id="1798377.A2872_01480"/>
<protein>
    <submittedName>
        <fullName evidence="1">Uncharacterized protein</fullName>
    </submittedName>
</protein>
<evidence type="ECO:0000313" key="2">
    <source>
        <dbReference type="Proteomes" id="UP000178681"/>
    </source>
</evidence>
<reference evidence="1 2" key="1">
    <citation type="journal article" date="2016" name="Nat. Commun.">
        <title>Thousands of microbial genomes shed light on interconnected biogeochemical processes in an aquifer system.</title>
        <authorList>
            <person name="Anantharaman K."/>
            <person name="Brown C.T."/>
            <person name="Hug L.A."/>
            <person name="Sharon I."/>
            <person name="Castelle C.J."/>
            <person name="Probst A.J."/>
            <person name="Thomas B.C."/>
            <person name="Singh A."/>
            <person name="Wilkins M.J."/>
            <person name="Karaoz U."/>
            <person name="Brodie E.L."/>
            <person name="Williams K.H."/>
            <person name="Hubbard S.S."/>
            <person name="Banfield J.F."/>
        </authorList>
    </citation>
    <scope>NUCLEOTIDE SEQUENCE [LARGE SCALE GENOMIC DNA]</scope>
</reference>
<dbReference type="EMBL" id="MFJG01000009">
    <property type="protein sequence ID" value="OGG07258.1"/>
    <property type="molecule type" value="Genomic_DNA"/>
</dbReference>
<proteinExistence type="predicted"/>
<accession>A0A1F5Z475</accession>
<organism evidence="1 2">
    <name type="scientific">Candidatus Gottesmanbacteria bacterium RIFCSPHIGHO2_01_FULL_42_12</name>
    <dbReference type="NCBI Taxonomy" id="1798377"/>
    <lineage>
        <taxon>Bacteria</taxon>
        <taxon>Candidatus Gottesmaniibacteriota</taxon>
    </lineage>
</organism>
<name>A0A1F5Z475_9BACT</name>
<dbReference type="AlphaFoldDB" id="A0A1F5Z475"/>
<sequence>MARGTSEIPSSSAMEMALGLAALLTLGEQNMILSIVLSSYLVTDGLMVHRLSELLIETGRRIFVTRE</sequence>
<gene>
    <name evidence="1" type="ORF">A2872_01480</name>
</gene>
<evidence type="ECO:0000313" key="1">
    <source>
        <dbReference type="EMBL" id="OGG07258.1"/>
    </source>
</evidence>
<dbReference type="Proteomes" id="UP000178681">
    <property type="component" value="Unassembled WGS sequence"/>
</dbReference>
<comment type="caution">
    <text evidence="1">The sequence shown here is derived from an EMBL/GenBank/DDBJ whole genome shotgun (WGS) entry which is preliminary data.</text>
</comment>